<protein>
    <recommendedName>
        <fullName evidence="3">Protein FAR1-RELATED SEQUENCE</fullName>
    </recommendedName>
</protein>
<comment type="caution">
    <text evidence="1">The sequence shown here is derived from an EMBL/GenBank/DDBJ whole genome shotgun (WGS) entry which is preliminary data.</text>
</comment>
<proteinExistence type="predicted"/>
<dbReference type="Gramene" id="OE9A055619T1">
    <property type="protein sequence ID" value="OE9A055619C1"/>
    <property type="gene ID" value="OE9A055619"/>
</dbReference>
<dbReference type="EMBL" id="CACTIH010000098">
    <property type="protein sequence ID" value="CAA2953785.1"/>
    <property type="molecule type" value="Genomic_DNA"/>
</dbReference>
<accession>A0A8S0PNY0</accession>
<evidence type="ECO:0000313" key="1">
    <source>
        <dbReference type="EMBL" id="CAA2953785.1"/>
    </source>
</evidence>
<reference evidence="1 2" key="1">
    <citation type="submission" date="2019-12" db="EMBL/GenBank/DDBJ databases">
        <authorList>
            <person name="Alioto T."/>
            <person name="Alioto T."/>
            <person name="Gomez Garrido J."/>
        </authorList>
    </citation>
    <scope>NUCLEOTIDE SEQUENCE [LARGE SCALE GENOMIC DNA]</scope>
</reference>
<keyword evidence="2" id="KW-1185">Reference proteome</keyword>
<sequence length="154" mass="17729">MILIRNQVNLVPEKYILKRWRRDVNRPYMRVPINYDSWISTPVQVRYEQMCNAFAKLADFVAHDESRSRGIIDWIEIQTNDSSMLKYSNVGSQRLDEAGKCSGGICLDPKYTKSKGAPKKLRRKGHLEAVSRKSKIYCKEVGTQESVGDFDVVV</sequence>
<dbReference type="Proteomes" id="UP000594638">
    <property type="component" value="Unassembled WGS sequence"/>
</dbReference>
<evidence type="ECO:0000313" key="2">
    <source>
        <dbReference type="Proteomes" id="UP000594638"/>
    </source>
</evidence>
<organism evidence="1 2">
    <name type="scientific">Olea europaea subsp. europaea</name>
    <dbReference type="NCBI Taxonomy" id="158383"/>
    <lineage>
        <taxon>Eukaryota</taxon>
        <taxon>Viridiplantae</taxon>
        <taxon>Streptophyta</taxon>
        <taxon>Embryophyta</taxon>
        <taxon>Tracheophyta</taxon>
        <taxon>Spermatophyta</taxon>
        <taxon>Magnoliopsida</taxon>
        <taxon>eudicotyledons</taxon>
        <taxon>Gunneridae</taxon>
        <taxon>Pentapetalae</taxon>
        <taxon>asterids</taxon>
        <taxon>lamiids</taxon>
        <taxon>Lamiales</taxon>
        <taxon>Oleaceae</taxon>
        <taxon>Oleeae</taxon>
        <taxon>Olea</taxon>
    </lineage>
</organism>
<name>A0A8S0PNY0_OLEEU</name>
<dbReference type="AlphaFoldDB" id="A0A8S0PNY0"/>
<gene>
    <name evidence="1" type="ORF">OLEA9_A055619</name>
</gene>
<dbReference type="OrthoDB" id="1914915at2759"/>
<evidence type="ECO:0008006" key="3">
    <source>
        <dbReference type="Google" id="ProtNLM"/>
    </source>
</evidence>